<dbReference type="Gene3D" id="3.40.50.1820">
    <property type="entry name" value="alpha/beta hydrolase"/>
    <property type="match status" value="1"/>
</dbReference>
<feature type="domain" description="AB hydrolase-1" evidence="1">
    <location>
        <begin position="34"/>
        <end position="265"/>
    </location>
</feature>
<dbReference type="InterPro" id="IPR000073">
    <property type="entry name" value="AB_hydrolase_1"/>
</dbReference>
<reference evidence="2" key="1">
    <citation type="journal article" date="2014" name="Int. J. Syst. Evol. Microbiol.">
        <title>Complete genome sequence of Corynebacterium casei LMG S-19264T (=DSM 44701T), isolated from a smear-ripened cheese.</title>
        <authorList>
            <consortium name="US DOE Joint Genome Institute (JGI-PGF)"/>
            <person name="Walter F."/>
            <person name="Albersmeier A."/>
            <person name="Kalinowski J."/>
            <person name="Ruckert C."/>
        </authorList>
    </citation>
    <scope>NUCLEOTIDE SEQUENCE</scope>
    <source>
        <strain evidence="2">CGMCC 4.7306</strain>
    </source>
</reference>
<sequence length="293" mass="30404">MAAALLISGSGPNDRDGNQPKAGVTPGTLKLIADELAADGVMTLRYDKYGSGKTGPAAVDPKSLTVQTDLKQAAAAYAFLAAQQRADPDRLLIVGHSEGGMFALDVAGSASPKPAGLALLEPQDERILDLVRIQVAEATADQVSAGKLSSSAARTSNTAVARVIQELRAGEPVDSDGMAPIAQQVLGSVVNEPNTTYTLSWDKIDPVRLTAAVRPGTRVMITEGTLDTNVPRDTIGPLQKALDSAGVTGPGLTVLQGADHEMHLSTQPITAQVLAPAATKAIQDWAQPYATKR</sequence>
<dbReference type="InterPro" id="IPR029058">
    <property type="entry name" value="AB_hydrolase_fold"/>
</dbReference>
<accession>A0A917W105</accession>
<dbReference type="GO" id="GO:0052689">
    <property type="term" value="F:carboxylic ester hydrolase activity"/>
    <property type="evidence" value="ECO:0007669"/>
    <property type="project" value="TreeGrafter"/>
</dbReference>
<dbReference type="InterPro" id="IPR053145">
    <property type="entry name" value="AB_hydrolase_Est10"/>
</dbReference>
<protein>
    <submittedName>
        <fullName evidence="2">Alpha/beta hydrolase</fullName>
    </submittedName>
</protein>
<dbReference type="Proteomes" id="UP000613840">
    <property type="component" value="Unassembled WGS sequence"/>
</dbReference>
<dbReference type="SUPFAM" id="SSF53474">
    <property type="entry name" value="alpha/beta-Hydrolases"/>
    <property type="match status" value="1"/>
</dbReference>
<proteinExistence type="predicted"/>
<dbReference type="PANTHER" id="PTHR43265:SF1">
    <property type="entry name" value="ESTERASE ESTD"/>
    <property type="match status" value="1"/>
</dbReference>
<evidence type="ECO:0000313" key="3">
    <source>
        <dbReference type="Proteomes" id="UP000613840"/>
    </source>
</evidence>
<dbReference type="EMBL" id="BMMZ01000002">
    <property type="protein sequence ID" value="GGL54296.1"/>
    <property type="molecule type" value="Genomic_DNA"/>
</dbReference>
<reference evidence="2" key="2">
    <citation type="submission" date="2020-09" db="EMBL/GenBank/DDBJ databases">
        <authorList>
            <person name="Sun Q."/>
            <person name="Zhou Y."/>
        </authorList>
    </citation>
    <scope>NUCLEOTIDE SEQUENCE</scope>
    <source>
        <strain evidence="2">CGMCC 4.7306</strain>
    </source>
</reference>
<dbReference type="AlphaFoldDB" id="A0A917W105"/>
<gene>
    <name evidence="2" type="ORF">GCM10011575_10850</name>
</gene>
<organism evidence="2 3">
    <name type="scientific">Microlunatus endophyticus</name>
    <dbReference type="NCBI Taxonomy" id="1716077"/>
    <lineage>
        <taxon>Bacteria</taxon>
        <taxon>Bacillati</taxon>
        <taxon>Actinomycetota</taxon>
        <taxon>Actinomycetes</taxon>
        <taxon>Propionibacteriales</taxon>
        <taxon>Propionibacteriaceae</taxon>
        <taxon>Microlunatus</taxon>
    </lineage>
</organism>
<keyword evidence="2" id="KW-0378">Hydrolase</keyword>
<dbReference type="PANTHER" id="PTHR43265">
    <property type="entry name" value="ESTERASE ESTD"/>
    <property type="match status" value="1"/>
</dbReference>
<name>A0A917W105_9ACTN</name>
<evidence type="ECO:0000259" key="1">
    <source>
        <dbReference type="Pfam" id="PF12697"/>
    </source>
</evidence>
<dbReference type="Pfam" id="PF12697">
    <property type="entry name" value="Abhydrolase_6"/>
    <property type="match status" value="1"/>
</dbReference>
<evidence type="ECO:0000313" key="2">
    <source>
        <dbReference type="EMBL" id="GGL54296.1"/>
    </source>
</evidence>
<comment type="caution">
    <text evidence="2">The sequence shown here is derived from an EMBL/GenBank/DDBJ whole genome shotgun (WGS) entry which is preliminary data.</text>
</comment>
<keyword evidence="3" id="KW-1185">Reference proteome</keyword>